<evidence type="ECO:0000313" key="1">
    <source>
        <dbReference type="EMBL" id="EAN76410.1"/>
    </source>
</evidence>
<evidence type="ECO:0000313" key="2">
    <source>
        <dbReference type="Proteomes" id="UP000008524"/>
    </source>
</evidence>
<dbReference type="RefSeq" id="XP_803620.1">
    <property type="nucleotide sequence ID" value="XM_798527.1"/>
</dbReference>
<dbReference type="KEGG" id="tbr:Tb09.160.1810"/>
<dbReference type="GeneID" id="3659986"/>
<accession>Q38FL0</accession>
<dbReference type="EMBL" id="CM000207">
    <property type="protein sequence ID" value="EAN76410.1"/>
    <property type="molecule type" value="Genomic_DNA"/>
</dbReference>
<dbReference type="Proteomes" id="UP000008524">
    <property type="component" value="Chromosome 9"/>
</dbReference>
<reference evidence="1 2" key="1">
    <citation type="journal article" date="2005" name="Science">
        <title>Comparative genomics of trypanosomatid parasitic protozoa.</title>
        <authorList>
            <person name="El-Sayed N.M."/>
            <person name="Myler P.J."/>
            <person name="Blandin G."/>
            <person name="Berriman M."/>
            <person name="Crabtree J."/>
            <person name="Aggarwal G."/>
            <person name="Caler E."/>
            <person name="Renauld H."/>
            <person name="Worthey E.A."/>
            <person name="Hertz-Fowler C."/>
            <person name="Ghedin E."/>
            <person name="Peacock C."/>
            <person name="Bartholomeu D.C."/>
            <person name="Haas B.J."/>
            <person name="Tran A.N."/>
            <person name="Wortman J.R."/>
            <person name="Alsmark U.C."/>
            <person name="Angiuoli S."/>
            <person name="Anupama A."/>
            <person name="Badger J."/>
            <person name="Bringaud F."/>
            <person name="Cadag E."/>
            <person name="Carlton J.M."/>
            <person name="Cerqueira G.C."/>
            <person name="Creasy T."/>
            <person name="Delcher A.L."/>
            <person name="Djikeng A."/>
            <person name="Embley T.M."/>
            <person name="Hauser C."/>
            <person name="Ivens A.C."/>
            <person name="Kummerfeld S.K."/>
            <person name="Pereira-Leal J.B."/>
            <person name="Nilsson D."/>
            <person name="Peterson J."/>
            <person name="Salzberg S.L."/>
            <person name="Shallom J."/>
            <person name="Silva J.C."/>
            <person name="Sundaram J."/>
            <person name="Westenberger S."/>
            <person name="White O."/>
            <person name="Melville S.E."/>
            <person name="Donelson J.E."/>
            <person name="Andersson B."/>
            <person name="Stuart K.D."/>
            <person name="Hall N."/>
        </authorList>
    </citation>
    <scope>NUCLEOTIDE SEQUENCE [LARGE SCALE GENOMIC DNA]</scope>
    <source>
        <strain evidence="1 2">927/4 GUTat10.1</strain>
    </source>
</reference>
<dbReference type="PaxDb" id="5691-EAN76410"/>
<sequence>MGKKKTLKCNVAMGKQEFYPHNLMAPLFSPSPASRTKSYQIVAGYILHPK</sequence>
<organism evidence="1 2">
    <name type="scientific">Trypanosoma brucei brucei (strain 927/4 GUTat10.1)</name>
    <dbReference type="NCBI Taxonomy" id="185431"/>
    <lineage>
        <taxon>Eukaryota</taxon>
        <taxon>Discoba</taxon>
        <taxon>Euglenozoa</taxon>
        <taxon>Kinetoplastea</taxon>
        <taxon>Metakinetoplastina</taxon>
        <taxon>Trypanosomatida</taxon>
        <taxon>Trypanosomatidae</taxon>
        <taxon>Trypanosoma</taxon>
    </lineage>
</organism>
<dbReference type="InParanoid" id="Q38FL0"/>
<protein>
    <submittedName>
        <fullName evidence="1">Uncharacterized protein</fullName>
    </submittedName>
</protein>
<keyword evidence="2" id="KW-1185">Reference proteome</keyword>
<proteinExistence type="predicted"/>
<name>Q38FL0_TRYB2</name>
<gene>
    <name evidence="1" type="ORF">Tb09.160.1810</name>
</gene>
<reference evidence="1 2" key="2">
    <citation type="journal article" date="2005" name="Science">
        <title>The genome of the African trypanosome Trypanosoma brucei.</title>
        <authorList>
            <person name="Berriman M."/>
            <person name="Ghedin E."/>
            <person name="Hertz-Fowler C."/>
            <person name="Blandin G."/>
            <person name="Renauld H."/>
            <person name="Bartholomeu D.C."/>
            <person name="Lennard N.J."/>
            <person name="Caler E."/>
            <person name="Hamlin N.E."/>
            <person name="Haas B."/>
            <person name="Bohme U."/>
            <person name="Hannick L."/>
            <person name="Aslett M.A."/>
            <person name="Shallom J."/>
            <person name="Marcello L."/>
            <person name="Hou L."/>
            <person name="Wickstead B."/>
            <person name="Alsmark U.C."/>
            <person name="Arrowsmith C."/>
            <person name="Atkin R.J."/>
            <person name="Barron A.J."/>
            <person name="Bringaud F."/>
            <person name="Brooks K."/>
            <person name="Carrington M."/>
            <person name="Cherevach I."/>
            <person name="Chillingworth T.J."/>
            <person name="Churcher C."/>
            <person name="Clark L.N."/>
            <person name="Corton C.H."/>
            <person name="Cronin A."/>
            <person name="Davies R.M."/>
            <person name="Doggett J."/>
            <person name="Djikeng A."/>
            <person name="Feldblyum T."/>
            <person name="Field M.C."/>
            <person name="Fraser A."/>
            <person name="Goodhead I."/>
            <person name="Hance Z."/>
            <person name="Harper D."/>
            <person name="Harris B.R."/>
            <person name="Hauser H."/>
            <person name="Hostetler J."/>
            <person name="Ivens A."/>
            <person name="Jagels K."/>
            <person name="Johnson D."/>
            <person name="Johnson J."/>
            <person name="Jones K."/>
            <person name="Kerhornou A.X."/>
            <person name="Koo H."/>
            <person name="Larke N."/>
            <person name="Landfear S."/>
            <person name="Larkin C."/>
            <person name="Leech V."/>
            <person name="Line A."/>
            <person name="Lord A."/>
            <person name="Macleod A."/>
            <person name="Mooney P.J."/>
            <person name="Moule S."/>
            <person name="Martin D.M."/>
            <person name="Morgan G.W."/>
            <person name="Mungall K."/>
            <person name="Norbertczak H."/>
            <person name="Ormond D."/>
            <person name="Pai G."/>
            <person name="Peacock C.S."/>
            <person name="Peterson J."/>
            <person name="Quail M.A."/>
            <person name="Rabbinowitsch E."/>
            <person name="Rajandream M.A."/>
            <person name="Reitter C."/>
            <person name="Salzberg S.L."/>
            <person name="Sanders M."/>
            <person name="Schobel S."/>
            <person name="Sharp S."/>
            <person name="Simmonds M."/>
            <person name="Simpson A.J."/>
            <person name="Tallon L."/>
            <person name="Turner C.M."/>
            <person name="Tait A."/>
            <person name="Tivey A.R."/>
            <person name="Van Aken S."/>
            <person name="Walker D."/>
            <person name="Wanless D."/>
            <person name="Wang S."/>
            <person name="White B."/>
            <person name="White O."/>
            <person name="Whitehead S."/>
            <person name="Woodward J."/>
            <person name="Wortman J."/>
            <person name="Adams M.D."/>
            <person name="Embley T.M."/>
            <person name="Gull K."/>
            <person name="Ullu E."/>
            <person name="Barry J.D."/>
            <person name="Fairlamb A.H."/>
            <person name="Opperdoes F."/>
            <person name="Barrell B.G."/>
            <person name="Donelson J.E."/>
            <person name="Hall N."/>
            <person name="Fraser C.M."/>
            <person name="Melville S.E."/>
            <person name="El-Sayed N.M."/>
        </authorList>
    </citation>
    <scope>NUCLEOTIDE SEQUENCE [LARGE SCALE GENOMIC DNA]</scope>
    <source>
        <strain evidence="1 2">927/4 GUTat10.1</strain>
    </source>
</reference>
<dbReference type="AlphaFoldDB" id="Q38FL0"/>